<dbReference type="Pfam" id="PF03401">
    <property type="entry name" value="TctC"/>
    <property type="match status" value="1"/>
</dbReference>
<evidence type="ECO:0000256" key="1">
    <source>
        <dbReference type="ARBA" id="ARBA00006987"/>
    </source>
</evidence>
<dbReference type="SUPFAM" id="SSF53850">
    <property type="entry name" value="Periplasmic binding protein-like II"/>
    <property type="match status" value="1"/>
</dbReference>
<dbReference type="Gene3D" id="3.40.190.10">
    <property type="entry name" value="Periplasmic binding protein-like II"/>
    <property type="match status" value="1"/>
</dbReference>
<comment type="caution">
    <text evidence="2">The sequence shown here is derived from an EMBL/GenBank/DDBJ whole genome shotgun (WGS) entry which is preliminary data.</text>
</comment>
<sequence length="323" mass="33899">MDRRRLLQLAGAFLAAGSAPGDLFAQTTQMTMVVPFPPGGGGDILARTVSLPFSEALREKVVLFNRPGAGGNIGTGQVVKSQPDGTTIGYVTNGIMCVNPYLYDRQSFDPLKDLTPVAGLTSIGLVLAVSPKALPDVHTVADLVKHAQARPGETAFASAGPGTTSHLAGILLESEAKLDLNHIPHAGGAAAVKEVLAGRVPFLIDVMPNLLPHLKAGTLRALAVTTPSRSALLPKVPTMAEAGLPGVTLYAWDGIAAPKGLSDADADRFAKAARAALNDKAVRDRLLRMGAEPQFRGPADFRQFIEAEAAKWRPLALMARAQR</sequence>
<dbReference type="PANTHER" id="PTHR42928:SF5">
    <property type="entry name" value="BLR1237 PROTEIN"/>
    <property type="match status" value="1"/>
</dbReference>
<dbReference type="InterPro" id="IPR042100">
    <property type="entry name" value="Bug_dom1"/>
</dbReference>
<dbReference type="EMBL" id="JAGZYH010000099">
    <property type="protein sequence ID" value="MBS6623332.1"/>
    <property type="molecule type" value="Genomic_DNA"/>
</dbReference>
<dbReference type="Gene3D" id="3.40.190.150">
    <property type="entry name" value="Bordetella uptake gene, domain 1"/>
    <property type="match status" value="1"/>
</dbReference>
<dbReference type="PIRSF" id="PIRSF017082">
    <property type="entry name" value="YflP"/>
    <property type="match status" value="1"/>
</dbReference>
<dbReference type="CDD" id="cd07012">
    <property type="entry name" value="PBP2_Bug_TTT"/>
    <property type="match status" value="1"/>
</dbReference>
<reference evidence="2" key="1">
    <citation type="submission" date="2021-02" db="EMBL/GenBank/DDBJ databases">
        <title>Infant gut strain persistence is associated with maternal origin, phylogeny, and functional potential including surface adhesion and iron acquisition.</title>
        <authorList>
            <person name="Lou Y.C."/>
        </authorList>
    </citation>
    <scope>NUCLEOTIDE SEQUENCE</scope>
    <source>
        <strain evidence="2">L2_039_000G1_dasL2_039_000G1_maxbin2.maxbin.077</strain>
    </source>
</reference>
<proteinExistence type="inferred from homology"/>
<evidence type="ECO:0000313" key="2">
    <source>
        <dbReference type="EMBL" id="MBS6623332.1"/>
    </source>
</evidence>
<dbReference type="PANTHER" id="PTHR42928">
    <property type="entry name" value="TRICARBOXYLATE-BINDING PROTEIN"/>
    <property type="match status" value="1"/>
</dbReference>
<name>A0A9E1GMV9_9FIRM</name>
<protein>
    <submittedName>
        <fullName evidence="2">Tripartite tricarboxylate transporter substrate binding protein</fullName>
    </submittedName>
</protein>
<evidence type="ECO:0000313" key="3">
    <source>
        <dbReference type="Proteomes" id="UP000811365"/>
    </source>
</evidence>
<organism evidence="2 3">
    <name type="scientific">Faecalibacterium prausnitzii</name>
    <dbReference type="NCBI Taxonomy" id="853"/>
    <lineage>
        <taxon>Bacteria</taxon>
        <taxon>Bacillati</taxon>
        <taxon>Bacillota</taxon>
        <taxon>Clostridia</taxon>
        <taxon>Eubacteriales</taxon>
        <taxon>Oscillospiraceae</taxon>
        <taxon>Faecalibacterium</taxon>
    </lineage>
</organism>
<dbReference type="AlphaFoldDB" id="A0A9E1GMV9"/>
<comment type="similarity">
    <text evidence="1">Belongs to the UPF0065 (bug) family.</text>
</comment>
<dbReference type="InterPro" id="IPR005064">
    <property type="entry name" value="BUG"/>
</dbReference>
<accession>A0A9E1GMV9</accession>
<gene>
    <name evidence="2" type="ORF">KH315_14510</name>
</gene>
<dbReference type="Proteomes" id="UP000811365">
    <property type="component" value="Unassembled WGS sequence"/>
</dbReference>